<dbReference type="InterPro" id="IPR023346">
    <property type="entry name" value="Lysozyme-like_dom_sf"/>
</dbReference>
<dbReference type="CDD" id="cd00254">
    <property type="entry name" value="LT-like"/>
    <property type="match status" value="1"/>
</dbReference>
<feature type="region of interest" description="Disordered" evidence="1">
    <location>
        <begin position="1"/>
        <end position="24"/>
    </location>
</feature>
<evidence type="ECO:0000259" key="2">
    <source>
        <dbReference type="Pfam" id="PF01464"/>
    </source>
</evidence>
<dbReference type="Pfam" id="PF01464">
    <property type="entry name" value="SLT"/>
    <property type="match status" value="1"/>
</dbReference>
<keyword evidence="4" id="KW-1185">Reference proteome</keyword>
<evidence type="ECO:0000313" key="4">
    <source>
        <dbReference type="Proteomes" id="UP000322530"/>
    </source>
</evidence>
<gene>
    <name evidence="3" type="ORF">KDI_09900</name>
</gene>
<comment type="caution">
    <text evidence="3">The sequence shown here is derived from an EMBL/GenBank/DDBJ whole genome shotgun (WGS) entry which is preliminary data.</text>
</comment>
<dbReference type="RefSeq" id="WP_216368783.1">
    <property type="nucleotide sequence ID" value="NZ_BIXY01000010.1"/>
</dbReference>
<feature type="domain" description="Transglycosylase SLT" evidence="2">
    <location>
        <begin position="220"/>
        <end position="316"/>
    </location>
</feature>
<reference evidence="3 4" key="1">
    <citation type="submission" date="2019-01" db="EMBL/GenBank/DDBJ databases">
        <title>Draft genome sequence of Dictyobacter sp. Uno17.</title>
        <authorList>
            <person name="Wang C.M."/>
            <person name="Zheng Y."/>
            <person name="Sakai Y."/>
            <person name="Abe K."/>
            <person name="Yokota A."/>
            <person name="Yabe S."/>
        </authorList>
    </citation>
    <scope>NUCLEOTIDE SEQUENCE [LARGE SCALE GENOMIC DNA]</scope>
    <source>
        <strain evidence="3 4">Uno17</strain>
    </source>
</reference>
<dbReference type="PANTHER" id="PTHR37423:SF2">
    <property type="entry name" value="MEMBRANE-BOUND LYTIC MUREIN TRANSGLYCOSYLASE C"/>
    <property type="match status" value="1"/>
</dbReference>
<accession>A0A5A5T8D6</accession>
<dbReference type="Proteomes" id="UP000322530">
    <property type="component" value="Unassembled WGS sequence"/>
</dbReference>
<dbReference type="Gene3D" id="1.10.530.10">
    <property type="match status" value="1"/>
</dbReference>
<evidence type="ECO:0000256" key="1">
    <source>
        <dbReference type="SAM" id="MobiDB-lite"/>
    </source>
</evidence>
<feature type="compositionally biased region" description="Low complexity" evidence="1">
    <location>
        <begin position="184"/>
        <end position="208"/>
    </location>
</feature>
<feature type="compositionally biased region" description="Polar residues" evidence="1">
    <location>
        <begin position="1"/>
        <end position="12"/>
    </location>
</feature>
<dbReference type="AlphaFoldDB" id="A0A5A5T8D6"/>
<feature type="region of interest" description="Disordered" evidence="1">
    <location>
        <begin position="181"/>
        <end position="208"/>
    </location>
</feature>
<evidence type="ECO:0000313" key="3">
    <source>
        <dbReference type="EMBL" id="GCF07426.1"/>
    </source>
</evidence>
<dbReference type="InterPro" id="IPR008258">
    <property type="entry name" value="Transglycosylase_SLT_dom_1"/>
</dbReference>
<name>A0A5A5T8D6_9CHLR</name>
<sequence>MPQLNRPRSLNRQDAPFTGEHNFNPADIDAVMGTEAPPVGQTDPIPRFSNTAYSRAVQVKQTEGHQPVVFQNAQTTQSLILALHSTMQPPAKGVRAPIIIPGDRNRQRQRQTAALSLQGGRPGLHPHVRHGLVILASFCVLLFTMFSLTPVGSGQSGIPIFDGAVKWVQTQPLAWNIVGRMDPAPQTKAPAQTNAPAQTTTTTTTANDTNLPQSQYVAIAQADATKYGISPVYFVRQIQQESGFNPYAYSPVGAVGIAQFLPSTAAGLGVNPYDPISALDGAARMMANLSNQYGGNYAKALAGYNAGSGAVDNAVAIGGANWLSYMPAETQNYVAIIMG</sequence>
<proteinExistence type="predicted"/>
<dbReference type="PANTHER" id="PTHR37423">
    <property type="entry name" value="SOLUBLE LYTIC MUREIN TRANSGLYCOSYLASE-RELATED"/>
    <property type="match status" value="1"/>
</dbReference>
<dbReference type="EMBL" id="BIXY01000010">
    <property type="protein sequence ID" value="GCF07426.1"/>
    <property type="molecule type" value="Genomic_DNA"/>
</dbReference>
<dbReference type="SUPFAM" id="SSF53955">
    <property type="entry name" value="Lysozyme-like"/>
    <property type="match status" value="1"/>
</dbReference>
<organism evidence="3 4">
    <name type="scientific">Dictyobacter arantiisoli</name>
    <dbReference type="NCBI Taxonomy" id="2014874"/>
    <lineage>
        <taxon>Bacteria</taxon>
        <taxon>Bacillati</taxon>
        <taxon>Chloroflexota</taxon>
        <taxon>Ktedonobacteria</taxon>
        <taxon>Ktedonobacterales</taxon>
        <taxon>Dictyobacteraceae</taxon>
        <taxon>Dictyobacter</taxon>
    </lineage>
</organism>
<protein>
    <recommendedName>
        <fullName evidence="2">Transglycosylase SLT domain-containing protein</fullName>
    </recommendedName>
</protein>